<feature type="domain" description="Ig-like" evidence="4">
    <location>
        <begin position="228"/>
        <end position="331"/>
    </location>
</feature>
<keyword evidence="1" id="KW-0393">Immunoglobulin domain</keyword>
<dbReference type="STRING" id="7370.A0A1I8M2V0"/>
<dbReference type="SUPFAM" id="SSF48726">
    <property type="entry name" value="Immunoglobulin"/>
    <property type="match status" value="3"/>
</dbReference>
<evidence type="ECO:0000313" key="7">
    <source>
        <dbReference type="RefSeq" id="XP_011291824.2"/>
    </source>
</evidence>
<dbReference type="VEuPathDB" id="VectorBase:MDOMA2_005650"/>
<dbReference type="InterPro" id="IPR013106">
    <property type="entry name" value="Ig_V-set"/>
</dbReference>
<dbReference type="Pfam" id="PF07686">
    <property type="entry name" value="V-set"/>
    <property type="match status" value="1"/>
</dbReference>
<dbReference type="Gene3D" id="2.60.40.10">
    <property type="entry name" value="Immunoglobulins"/>
    <property type="match status" value="4"/>
</dbReference>
<dbReference type="Proteomes" id="UP001652621">
    <property type="component" value="Unplaced"/>
</dbReference>
<dbReference type="InterPro" id="IPR003598">
    <property type="entry name" value="Ig_sub2"/>
</dbReference>
<dbReference type="SMART" id="SM00409">
    <property type="entry name" value="IG"/>
    <property type="match status" value="3"/>
</dbReference>
<dbReference type="Pfam" id="PF00041">
    <property type="entry name" value="fn3"/>
    <property type="match status" value="1"/>
</dbReference>
<dbReference type="InterPro" id="IPR003961">
    <property type="entry name" value="FN3_dom"/>
</dbReference>
<name>A0A9J7D4Z2_MUSDO</name>
<feature type="domain" description="Ig-like" evidence="4">
    <location>
        <begin position="139"/>
        <end position="217"/>
    </location>
</feature>
<dbReference type="InterPro" id="IPR036179">
    <property type="entry name" value="Ig-like_dom_sf"/>
</dbReference>
<evidence type="ECO:0000256" key="2">
    <source>
        <dbReference type="SAM" id="MobiDB-lite"/>
    </source>
</evidence>
<dbReference type="PROSITE" id="PS50835">
    <property type="entry name" value="IG_LIKE"/>
    <property type="match status" value="3"/>
</dbReference>
<dbReference type="eggNOG" id="KOG3510">
    <property type="taxonomic scope" value="Eukaryota"/>
</dbReference>
<proteinExistence type="predicted"/>
<dbReference type="SMART" id="SM00060">
    <property type="entry name" value="FN3"/>
    <property type="match status" value="1"/>
</dbReference>
<feature type="compositionally biased region" description="Polar residues" evidence="2">
    <location>
        <begin position="452"/>
        <end position="463"/>
    </location>
</feature>
<organism evidence="6 7">
    <name type="scientific">Musca domestica</name>
    <name type="common">House fly</name>
    <dbReference type="NCBI Taxonomy" id="7370"/>
    <lineage>
        <taxon>Eukaryota</taxon>
        <taxon>Metazoa</taxon>
        <taxon>Ecdysozoa</taxon>
        <taxon>Arthropoda</taxon>
        <taxon>Hexapoda</taxon>
        <taxon>Insecta</taxon>
        <taxon>Pterygota</taxon>
        <taxon>Neoptera</taxon>
        <taxon>Endopterygota</taxon>
        <taxon>Diptera</taxon>
        <taxon>Brachycera</taxon>
        <taxon>Muscomorpha</taxon>
        <taxon>Muscoidea</taxon>
        <taxon>Muscidae</taxon>
        <taxon>Musca</taxon>
    </lineage>
</organism>
<evidence type="ECO:0000256" key="1">
    <source>
        <dbReference type="ARBA" id="ARBA00023319"/>
    </source>
</evidence>
<dbReference type="InterPro" id="IPR050958">
    <property type="entry name" value="Cell_Adh-Cytoskel_Orgn"/>
</dbReference>
<dbReference type="PANTHER" id="PTHR45080:SF4">
    <property type="entry name" value="GH03113P"/>
    <property type="match status" value="1"/>
</dbReference>
<feature type="signal peptide" evidence="3">
    <location>
        <begin position="1"/>
        <end position="23"/>
    </location>
</feature>
<dbReference type="SMART" id="SM00408">
    <property type="entry name" value="IGc2"/>
    <property type="match status" value="3"/>
</dbReference>
<dbReference type="RefSeq" id="XP_011291824.2">
    <property type="nucleotide sequence ID" value="XM_011293522.3"/>
</dbReference>
<dbReference type="PANTHER" id="PTHR45080">
    <property type="entry name" value="CONTACTIN 5"/>
    <property type="match status" value="1"/>
</dbReference>
<dbReference type="SUPFAM" id="SSF49265">
    <property type="entry name" value="Fibronectin type III"/>
    <property type="match status" value="1"/>
</dbReference>
<keyword evidence="6" id="KW-1185">Reference proteome</keyword>
<feature type="domain" description="Ig-like" evidence="4">
    <location>
        <begin position="39"/>
        <end position="129"/>
    </location>
</feature>
<dbReference type="InterPro" id="IPR036116">
    <property type="entry name" value="FN3_sf"/>
</dbReference>
<dbReference type="InterPro" id="IPR007110">
    <property type="entry name" value="Ig-like_dom"/>
</dbReference>
<accession>A0A9J7D4Z2</accession>
<evidence type="ECO:0000259" key="4">
    <source>
        <dbReference type="PROSITE" id="PS50835"/>
    </source>
</evidence>
<evidence type="ECO:0000259" key="5">
    <source>
        <dbReference type="PROSITE" id="PS50853"/>
    </source>
</evidence>
<dbReference type="InterPro" id="IPR013783">
    <property type="entry name" value="Ig-like_fold"/>
</dbReference>
<dbReference type="PROSITE" id="PS50853">
    <property type="entry name" value="FN3"/>
    <property type="match status" value="1"/>
</dbReference>
<feature type="domain" description="Fibronectin type-III" evidence="5">
    <location>
        <begin position="333"/>
        <end position="446"/>
    </location>
</feature>
<evidence type="ECO:0000313" key="6">
    <source>
        <dbReference type="Proteomes" id="UP001652621"/>
    </source>
</evidence>
<keyword evidence="3" id="KW-0732">Signal</keyword>
<gene>
    <name evidence="7" type="primary">LOC101899685</name>
</gene>
<feature type="region of interest" description="Disordered" evidence="2">
    <location>
        <begin position="452"/>
        <end position="482"/>
    </location>
</feature>
<sequence>MLLKHWAPLSLWLVLLSLSLVNSNILNPLTTAAANNEEPYTRDFYSVPTTVKTYENDTVLLPCDYKSSYRSVRWLRDEDLLMEAPYMEEISLNRYHLLSNGSLLVMDVRTEDTGRYYCEMLTPSEKAVQAHSIEVQYAPKVYVTPNGFIELPVGAVLEIICETEGVPQPAVSWSYNNETVIDYLVGNRQTHIVEIKSRNMSGSIECVAQNGVGQPVAEGVELLVLFAPEIRSPQKIYYSKVGGRVQMDCYVESAPLAKVRWYHTGKLIAMGPYYTRQDVEMPLNNTGASTRYFSDMRHSLILKNVRESDMGMYECRAENAHGVRSNYMELTFRPMPCTFKISPDMQSPTSHTLVWQTESFSPVIEFKLKFRQVPSETTVSFTTLASRPEWTELTIPSDISIGPIYTTTYTLYGLYPASIYQVVVLARNHYGWSDSSKILRFATGGEVEFPNYSTESDSGISGTTDEDLNNAADGGDHDDMEITSNDITENSIVAEKDKTLYSSMYAFASSSSAAAAASTASPTLSARSYNDLRLNWCIIINCFVIIIVHKCHIKQNLPN</sequence>
<dbReference type="CDD" id="cd00063">
    <property type="entry name" value="FN3"/>
    <property type="match status" value="1"/>
</dbReference>
<dbReference type="Pfam" id="PF13927">
    <property type="entry name" value="Ig_3"/>
    <property type="match status" value="2"/>
</dbReference>
<feature type="chain" id="PRO_5045939692" evidence="3">
    <location>
        <begin position="24"/>
        <end position="559"/>
    </location>
</feature>
<dbReference type="GeneID" id="101899685"/>
<dbReference type="InterPro" id="IPR003599">
    <property type="entry name" value="Ig_sub"/>
</dbReference>
<protein>
    <submittedName>
        <fullName evidence="7">Hemicentin-1</fullName>
    </submittedName>
</protein>
<dbReference type="OrthoDB" id="10062932at2759"/>
<dbReference type="CDD" id="cd00096">
    <property type="entry name" value="Ig"/>
    <property type="match status" value="2"/>
</dbReference>
<reference evidence="7" key="1">
    <citation type="submission" date="2025-08" db="UniProtKB">
        <authorList>
            <consortium name="RefSeq"/>
        </authorList>
    </citation>
    <scope>IDENTIFICATION</scope>
    <source>
        <strain evidence="7">Aabys</strain>
        <tissue evidence="7">Whole body</tissue>
    </source>
</reference>
<dbReference type="VEuPathDB" id="VectorBase:MDOA000679"/>
<evidence type="ECO:0000256" key="3">
    <source>
        <dbReference type="SAM" id="SignalP"/>
    </source>
</evidence>